<comment type="subunit">
    <text evidence="5">Part of the 30S ribosomal subunit. Contacts proteins S5 and S12.</text>
</comment>
<evidence type="ECO:0000256" key="1">
    <source>
        <dbReference type="ARBA" id="ARBA00006471"/>
    </source>
</evidence>
<evidence type="ECO:0000256" key="3">
    <source>
        <dbReference type="ARBA" id="ARBA00023274"/>
    </source>
</evidence>
<dbReference type="InterPro" id="IPR000630">
    <property type="entry name" value="Ribosomal_uS8"/>
</dbReference>
<evidence type="ECO:0000313" key="7">
    <source>
        <dbReference type="Proteomes" id="UP000230833"/>
    </source>
</evidence>
<dbReference type="GO" id="GO:0005840">
    <property type="term" value="C:ribosome"/>
    <property type="evidence" value="ECO:0007669"/>
    <property type="project" value="UniProtKB-KW"/>
</dbReference>
<dbReference type="HAMAP" id="MF_01302_B">
    <property type="entry name" value="Ribosomal_uS8_B"/>
    <property type="match status" value="1"/>
</dbReference>
<dbReference type="AlphaFoldDB" id="A0A2H0RJU6"/>
<accession>A0A2H0RJU6</accession>
<keyword evidence="5" id="KW-0694">RNA-binding</keyword>
<dbReference type="Gene3D" id="3.30.1370.30">
    <property type="match status" value="1"/>
</dbReference>
<evidence type="ECO:0000256" key="2">
    <source>
        <dbReference type="ARBA" id="ARBA00022980"/>
    </source>
</evidence>
<dbReference type="GO" id="GO:1990904">
    <property type="term" value="C:ribonucleoprotein complex"/>
    <property type="evidence" value="ECO:0007669"/>
    <property type="project" value="UniProtKB-KW"/>
</dbReference>
<protein>
    <recommendedName>
        <fullName evidence="4 5">Small ribosomal subunit protein uS8</fullName>
    </recommendedName>
</protein>
<organism evidence="6 7">
    <name type="scientific">Candidatus Vogelbacteria bacterium CG10_big_fil_rev_8_21_14_0_10_45_14</name>
    <dbReference type="NCBI Taxonomy" id="1975042"/>
    <lineage>
        <taxon>Bacteria</taxon>
        <taxon>Candidatus Vogeliibacteriota</taxon>
    </lineage>
</organism>
<name>A0A2H0RJU6_9BACT</name>
<gene>
    <name evidence="5 6" type="primary">rpsH</name>
    <name evidence="6" type="ORF">COV07_02450</name>
</gene>
<comment type="function">
    <text evidence="5">One of the primary rRNA binding proteins, it binds directly to 16S rRNA central domain where it helps coordinate assembly of the platform of the 30S subunit.</text>
</comment>
<dbReference type="EMBL" id="PCYL01000028">
    <property type="protein sequence ID" value="PIR46819.1"/>
    <property type="molecule type" value="Genomic_DNA"/>
</dbReference>
<proteinExistence type="inferred from homology"/>
<dbReference type="Gene3D" id="3.30.1490.10">
    <property type="match status" value="1"/>
</dbReference>
<keyword evidence="5" id="KW-0699">rRNA-binding</keyword>
<comment type="similarity">
    <text evidence="1 5">Belongs to the universal ribosomal protein uS8 family.</text>
</comment>
<keyword evidence="2 5" id="KW-0689">Ribosomal protein</keyword>
<evidence type="ECO:0000256" key="4">
    <source>
        <dbReference type="ARBA" id="ARBA00035258"/>
    </source>
</evidence>
<comment type="caution">
    <text evidence="6">The sequence shown here is derived from an EMBL/GenBank/DDBJ whole genome shotgun (WGS) entry which is preliminary data.</text>
</comment>
<evidence type="ECO:0000313" key="6">
    <source>
        <dbReference type="EMBL" id="PIR46819.1"/>
    </source>
</evidence>
<sequence>MVGDPVGDFLIRIKNASCIGKASTSVPYSKLKESIATLLVREGYLDSLEVKGKPAGKRTLDVVLLYPKKNVSKVRDVKRISKPGRRVYISAALLRAAERGMTAISTSRGLMPAREAKKQKLGGELLFTIW</sequence>
<keyword evidence="3 5" id="KW-0687">Ribonucleoprotein</keyword>
<dbReference type="GO" id="GO:0006412">
    <property type="term" value="P:translation"/>
    <property type="evidence" value="ECO:0007669"/>
    <property type="project" value="UniProtKB-UniRule"/>
</dbReference>
<dbReference type="PANTHER" id="PTHR11758">
    <property type="entry name" value="40S RIBOSOMAL PROTEIN S15A"/>
    <property type="match status" value="1"/>
</dbReference>
<dbReference type="SUPFAM" id="SSF56047">
    <property type="entry name" value="Ribosomal protein S8"/>
    <property type="match status" value="1"/>
</dbReference>
<evidence type="ECO:0000256" key="5">
    <source>
        <dbReference type="HAMAP-Rule" id="MF_01302"/>
    </source>
</evidence>
<dbReference type="FunFam" id="3.30.1490.10:FF:000001">
    <property type="entry name" value="30S ribosomal protein S8"/>
    <property type="match status" value="1"/>
</dbReference>
<dbReference type="GO" id="GO:0005737">
    <property type="term" value="C:cytoplasm"/>
    <property type="evidence" value="ECO:0007669"/>
    <property type="project" value="UniProtKB-ARBA"/>
</dbReference>
<reference evidence="6 7" key="1">
    <citation type="submission" date="2017-09" db="EMBL/GenBank/DDBJ databases">
        <title>Depth-based differentiation of microbial function through sediment-hosted aquifers and enrichment of novel symbionts in the deep terrestrial subsurface.</title>
        <authorList>
            <person name="Probst A.J."/>
            <person name="Ladd B."/>
            <person name="Jarett J.K."/>
            <person name="Geller-Mcgrath D.E."/>
            <person name="Sieber C.M."/>
            <person name="Emerson J.B."/>
            <person name="Anantharaman K."/>
            <person name="Thomas B.C."/>
            <person name="Malmstrom R."/>
            <person name="Stieglmeier M."/>
            <person name="Klingl A."/>
            <person name="Woyke T."/>
            <person name="Ryan C.M."/>
            <person name="Banfield J.F."/>
        </authorList>
    </citation>
    <scope>NUCLEOTIDE SEQUENCE [LARGE SCALE GENOMIC DNA]</scope>
    <source>
        <strain evidence="6">CG10_big_fil_rev_8_21_14_0_10_45_14</strain>
    </source>
</reference>
<dbReference type="Proteomes" id="UP000230833">
    <property type="component" value="Unassembled WGS sequence"/>
</dbReference>
<dbReference type="InterPro" id="IPR035987">
    <property type="entry name" value="Ribosomal_uS8_sf"/>
</dbReference>
<dbReference type="Pfam" id="PF00410">
    <property type="entry name" value="Ribosomal_S8"/>
    <property type="match status" value="1"/>
</dbReference>
<dbReference type="GO" id="GO:0003735">
    <property type="term" value="F:structural constituent of ribosome"/>
    <property type="evidence" value="ECO:0007669"/>
    <property type="project" value="InterPro"/>
</dbReference>
<dbReference type="GO" id="GO:0019843">
    <property type="term" value="F:rRNA binding"/>
    <property type="evidence" value="ECO:0007669"/>
    <property type="project" value="UniProtKB-UniRule"/>
</dbReference>